<dbReference type="GO" id="GO:0000156">
    <property type="term" value="F:phosphorelay response regulator activity"/>
    <property type="evidence" value="ECO:0007669"/>
    <property type="project" value="TreeGrafter"/>
</dbReference>
<dbReference type="Pfam" id="PF00072">
    <property type="entry name" value="Response_reg"/>
    <property type="match status" value="1"/>
</dbReference>
<proteinExistence type="predicted"/>
<dbReference type="InterPro" id="IPR001789">
    <property type="entry name" value="Sig_transdc_resp-reg_receiver"/>
</dbReference>
<keyword evidence="4 7" id="KW-0238">DNA-binding</keyword>
<evidence type="ECO:0000256" key="5">
    <source>
        <dbReference type="ARBA" id="ARBA00023163"/>
    </source>
</evidence>
<organism evidence="10 11">
    <name type="scientific">Rhizobium esperanzae</name>
    <dbReference type="NCBI Taxonomy" id="1967781"/>
    <lineage>
        <taxon>Bacteria</taxon>
        <taxon>Pseudomonadati</taxon>
        <taxon>Pseudomonadota</taxon>
        <taxon>Alphaproteobacteria</taxon>
        <taxon>Hyphomicrobiales</taxon>
        <taxon>Rhizobiaceae</taxon>
        <taxon>Rhizobium/Agrobacterium group</taxon>
        <taxon>Rhizobium</taxon>
    </lineage>
</organism>
<dbReference type="PROSITE" id="PS51755">
    <property type="entry name" value="OMPR_PHOB"/>
    <property type="match status" value="1"/>
</dbReference>
<keyword evidence="1 6" id="KW-0597">Phosphoprotein</keyword>
<dbReference type="Proteomes" id="UP000197269">
    <property type="component" value="Unassembled WGS sequence"/>
</dbReference>
<name>A0A246DQK8_9HYPH</name>
<protein>
    <submittedName>
        <fullName evidence="10">DNA-binding response regulator</fullName>
    </submittedName>
</protein>
<evidence type="ECO:0000256" key="3">
    <source>
        <dbReference type="ARBA" id="ARBA00023015"/>
    </source>
</evidence>
<sequence length="227" mass="25299">MRILLIEDDTKTSGYIAKGLSEAGHVCDVIGDGRDGLFQAQREAYDVIVVDRMLPGLDGLAIVRSLRAAKVSTPALFLTSIGGVDDRVEGLEAGGDDYLTKPFAFSELLARVNALGRRPPVQEQRTVLKVADLELDLIRREARRAGQVIELQPREFTLLEVLMRGEGRVITKTMLLERVWDFHFDPKTSVVETHISRLRAKVDKPFQAQLLHTIRNTGYSLHAPRTG</sequence>
<keyword evidence="3" id="KW-0805">Transcription regulation</keyword>
<dbReference type="EMBL" id="MXPU01000016">
    <property type="protein sequence ID" value="OWO92547.1"/>
    <property type="molecule type" value="Genomic_DNA"/>
</dbReference>
<evidence type="ECO:0000256" key="4">
    <source>
        <dbReference type="ARBA" id="ARBA00023125"/>
    </source>
</evidence>
<dbReference type="GO" id="GO:0006355">
    <property type="term" value="P:regulation of DNA-templated transcription"/>
    <property type="evidence" value="ECO:0007669"/>
    <property type="project" value="InterPro"/>
</dbReference>
<keyword evidence="5" id="KW-0804">Transcription</keyword>
<dbReference type="GO" id="GO:0032993">
    <property type="term" value="C:protein-DNA complex"/>
    <property type="evidence" value="ECO:0007669"/>
    <property type="project" value="TreeGrafter"/>
</dbReference>
<evidence type="ECO:0000259" key="8">
    <source>
        <dbReference type="PROSITE" id="PS50110"/>
    </source>
</evidence>
<dbReference type="Gene3D" id="6.10.250.690">
    <property type="match status" value="1"/>
</dbReference>
<dbReference type="AlphaFoldDB" id="A0A246DQK8"/>
<dbReference type="GO" id="GO:0000976">
    <property type="term" value="F:transcription cis-regulatory region binding"/>
    <property type="evidence" value="ECO:0007669"/>
    <property type="project" value="TreeGrafter"/>
</dbReference>
<dbReference type="RefSeq" id="WP_088396126.1">
    <property type="nucleotide sequence ID" value="NZ_MXPU01000016.1"/>
</dbReference>
<evidence type="ECO:0000256" key="6">
    <source>
        <dbReference type="PROSITE-ProRule" id="PRU00169"/>
    </source>
</evidence>
<evidence type="ECO:0000256" key="2">
    <source>
        <dbReference type="ARBA" id="ARBA00023012"/>
    </source>
</evidence>
<dbReference type="CDD" id="cd19935">
    <property type="entry name" value="REC_OmpR_CusR-like"/>
    <property type="match status" value="1"/>
</dbReference>
<dbReference type="GO" id="GO:0005829">
    <property type="term" value="C:cytosol"/>
    <property type="evidence" value="ECO:0007669"/>
    <property type="project" value="TreeGrafter"/>
</dbReference>
<dbReference type="InterPro" id="IPR039420">
    <property type="entry name" value="WalR-like"/>
</dbReference>
<dbReference type="InterPro" id="IPR001867">
    <property type="entry name" value="OmpR/PhoB-type_DNA-bd"/>
</dbReference>
<feature type="domain" description="OmpR/PhoB-type" evidence="9">
    <location>
        <begin position="125"/>
        <end position="223"/>
    </location>
</feature>
<dbReference type="Pfam" id="PF00486">
    <property type="entry name" value="Trans_reg_C"/>
    <property type="match status" value="1"/>
</dbReference>
<gene>
    <name evidence="10" type="ORF">B5E41_22610</name>
</gene>
<accession>A0A246DQK8</accession>
<evidence type="ECO:0000259" key="9">
    <source>
        <dbReference type="PROSITE" id="PS51755"/>
    </source>
</evidence>
<dbReference type="SUPFAM" id="SSF52172">
    <property type="entry name" value="CheY-like"/>
    <property type="match status" value="1"/>
</dbReference>
<reference evidence="10 11" key="1">
    <citation type="submission" date="2017-03" db="EMBL/GenBank/DDBJ databases">
        <title>Genome of strain Rhizobium sp. CNPSo 668.</title>
        <authorList>
            <person name="Ribeiro R."/>
        </authorList>
    </citation>
    <scope>NUCLEOTIDE SEQUENCE [LARGE SCALE GENOMIC DNA]</scope>
    <source>
        <strain evidence="10 11">CNPSo 668</strain>
    </source>
</reference>
<evidence type="ECO:0000313" key="10">
    <source>
        <dbReference type="EMBL" id="OWO92547.1"/>
    </source>
</evidence>
<evidence type="ECO:0000256" key="7">
    <source>
        <dbReference type="PROSITE-ProRule" id="PRU01091"/>
    </source>
</evidence>
<feature type="DNA-binding region" description="OmpR/PhoB-type" evidence="7">
    <location>
        <begin position="125"/>
        <end position="223"/>
    </location>
</feature>
<keyword evidence="2" id="KW-0902">Two-component regulatory system</keyword>
<evidence type="ECO:0000313" key="11">
    <source>
        <dbReference type="Proteomes" id="UP000197269"/>
    </source>
</evidence>
<dbReference type="SMART" id="SM00862">
    <property type="entry name" value="Trans_reg_C"/>
    <property type="match status" value="1"/>
</dbReference>
<dbReference type="PROSITE" id="PS50110">
    <property type="entry name" value="RESPONSE_REGULATORY"/>
    <property type="match status" value="1"/>
</dbReference>
<dbReference type="Gene3D" id="3.40.50.2300">
    <property type="match status" value="1"/>
</dbReference>
<dbReference type="SUPFAM" id="SSF46894">
    <property type="entry name" value="C-terminal effector domain of the bipartite response regulators"/>
    <property type="match status" value="1"/>
</dbReference>
<dbReference type="PANTHER" id="PTHR48111:SF76">
    <property type="entry name" value="TWO-COMPONENT RESPONSE REGULATOR"/>
    <property type="match status" value="1"/>
</dbReference>
<dbReference type="Gene3D" id="1.10.10.10">
    <property type="entry name" value="Winged helix-like DNA-binding domain superfamily/Winged helix DNA-binding domain"/>
    <property type="match status" value="1"/>
</dbReference>
<dbReference type="CDD" id="cd00383">
    <property type="entry name" value="trans_reg_C"/>
    <property type="match status" value="1"/>
</dbReference>
<feature type="modified residue" description="4-aspartylphosphate" evidence="6">
    <location>
        <position position="51"/>
    </location>
</feature>
<comment type="caution">
    <text evidence="10">The sequence shown here is derived from an EMBL/GenBank/DDBJ whole genome shotgun (WGS) entry which is preliminary data.</text>
</comment>
<dbReference type="SMART" id="SM00448">
    <property type="entry name" value="REC"/>
    <property type="match status" value="1"/>
</dbReference>
<dbReference type="InterPro" id="IPR016032">
    <property type="entry name" value="Sig_transdc_resp-reg_C-effctor"/>
</dbReference>
<evidence type="ECO:0000256" key="1">
    <source>
        <dbReference type="ARBA" id="ARBA00022553"/>
    </source>
</evidence>
<feature type="domain" description="Response regulatory" evidence="8">
    <location>
        <begin position="2"/>
        <end position="116"/>
    </location>
</feature>
<dbReference type="InterPro" id="IPR036388">
    <property type="entry name" value="WH-like_DNA-bd_sf"/>
</dbReference>
<dbReference type="FunFam" id="1.10.10.10:FF:000005">
    <property type="entry name" value="Two-component system response regulator"/>
    <property type="match status" value="1"/>
</dbReference>
<dbReference type="InterPro" id="IPR011006">
    <property type="entry name" value="CheY-like_superfamily"/>
</dbReference>
<dbReference type="PANTHER" id="PTHR48111">
    <property type="entry name" value="REGULATOR OF RPOS"/>
    <property type="match status" value="1"/>
</dbReference>